<proteinExistence type="predicted"/>
<organism evidence="1 2">
    <name type="scientific">Dorea longicatena DSM 13814</name>
    <dbReference type="NCBI Taxonomy" id="411462"/>
    <lineage>
        <taxon>Bacteria</taxon>
        <taxon>Bacillati</taxon>
        <taxon>Bacillota</taxon>
        <taxon>Clostridia</taxon>
        <taxon>Lachnospirales</taxon>
        <taxon>Lachnospiraceae</taxon>
        <taxon>Dorea</taxon>
    </lineage>
</organism>
<protein>
    <submittedName>
        <fullName evidence="1">Uncharacterized protein</fullName>
    </submittedName>
</protein>
<evidence type="ECO:0000313" key="2">
    <source>
        <dbReference type="Proteomes" id="UP000004016"/>
    </source>
</evidence>
<evidence type="ECO:0000313" key="1">
    <source>
        <dbReference type="EMBL" id="EDM62129.1"/>
    </source>
</evidence>
<dbReference type="EMBL" id="AAXB02000017">
    <property type="protein sequence ID" value="EDM62129.1"/>
    <property type="molecule type" value="Genomic_DNA"/>
</dbReference>
<gene>
    <name evidence="1" type="ORF">DORLON_02541</name>
</gene>
<name>A6BJP6_9FIRM</name>
<dbReference type="HOGENOM" id="CLU_3182989_0_0_9"/>
<comment type="caution">
    <text evidence="1">The sequence shown here is derived from an EMBL/GenBank/DDBJ whole genome shotgun (WGS) entry which is preliminary data.</text>
</comment>
<sequence length="46" mass="5337">MQEALPVAVSFVSLKNEMWYNRTVSDLPEHSLWQTQKGWMSNVGLQ</sequence>
<dbReference type="Proteomes" id="UP000004016">
    <property type="component" value="Unassembled WGS sequence"/>
</dbReference>
<dbReference type="AlphaFoldDB" id="A6BJP6"/>
<accession>A6BJP6</accession>
<reference evidence="1 2" key="2">
    <citation type="submission" date="2007-04" db="EMBL/GenBank/DDBJ databases">
        <title>Draft genome sequence of Dorea longicatena (DSM 13814).</title>
        <authorList>
            <person name="Sudarsanam P."/>
            <person name="Ley R."/>
            <person name="Guruge J."/>
            <person name="Turnbaugh P.J."/>
            <person name="Mahowald M."/>
            <person name="Liep D."/>
            <person name="Gordon J."/>
        </authorList>
    </citation>
    <scope>NUCLEOTIDE SEQUENCE [LARGE SCALE GENOMIC DNA]</scope>
    <source>
        <strain evidence="1 2">DSM 13814</strain>
    </source>
</reference>
<reference evidence="1 2" key="1">
    <citation type="submission" date="2007-03" db="EMBL/GenBank/DDBJ databases">
        <authorList>
            <person name="Fulton L."/>
            <person name="Clifton S."/>
            <person name="Fulton B."/>
            <person name="Xu J."/>
            <person name="Minx P."/>
            <person name="Pepin K.H."/>
            <person name="Johnson M."/>
            <person name="Thiruvilangam P."/>
            <person name="Bhonagiri V."/>
            <person name="Nash W.E."/>
            <person name="Mardis E.R."/>
            <person name="Wilson R.K."/>
        </authorList>
    </citation>
    <scope>NUCLEOTIDE SEQUENCE [LARGE SCALE GENOMIC DNA]</scope>
    <source>
        <strain evidence="1 2">DSM 13814</strain>
    </source>
</reference>